<evidence type="ECO:0000256" key="1">
    <source>
        <dbReference type="ARBA" id="ARBA00007664"/>
    </source>
</evidence>
<dbReference type="Proteomes" id="UP000297703">
    <property type="component" value="Unassembled WGS sequence"/>
</dbReference>
<sequence length="247" mass="26207">MRFPTRQHRVRERLAAISLTVLAFAVPGTAPATAQPAPTPQPRIIDGHLAEFNPGLISMGEPGTHDCTGSIIAPTWVLTANHCVHPDTVTKHQIRYGTLAHAKGTIVNIAQTHRNIGADLALLRLATPITDTAPVRLAHHDPNTGDDLTLWGWGKTTPDGPASDVLKYAFATVQGLRPGDDNNATVIELTGKTGTPWKGDSGGPAFALVDGAPVQVGVCSTGRYQHKTSTYVSITAYRAWIHSIAGV</sequence>
<reference evidence="5 6" key="1">
    <citation type="submission" date="2019-04" db="EMBL/GenBank/DDBJ databases">
        <title>Draft genome of the big-headed turtle Platysternon megacephalum.</title>
        <authorList>
            <person name="Gong S."/>
        </authorList>
    </citation>
    <scope>NUCLEOTIDE SEQUENCE [LARGE SCALE GENOMIC DNA]</scope>
    <source>
        <strain evidence="5">DO16091913</strain>
        <tissue evidence="5">Muscle</tissue>
    </source>
</reference>
<proteinExistence type="inferred from homology"/>
<evidence type="ECO:0000313" key="5">
    <source>
        <dbReference type="EMBL" id="TFJ95152.1"/>
    </source>
</evidence>
<dbReference type="SUPFAM" id="SSF50494">
    <property type="entry name" value="Trypsin-like serine proteases"/>
    <property type="match status" value="1"/>
</dbReference>
<comment type="similarity">
    <text evidence="1">Belongs to the peptidase S1 family.</text>
</comment>
<feature type="domain" description="Peptidase S1" evidence="4">
    <location>
        <begin position="44"/>
        <end position="246"/>
    </location>
</feature>
<dbReference type="InterPro" id="IPR001314">
    <property type="entry name" value="Peptidase_S1A"/>
</dbReference>
<gene>
    <name evidence="5" type="ORF">DR999_PMT23412</name>
</gene>
<name>A0A4D9DJG3_9SAUR</name>
<dbReference type="PROSITE" id="PS50240">
    <property type="entry name" value="TRYPSIN_DOM"/>
    <property type="match status" value="1"/>
</dbReference>
<dbReference type="InterPro" id="IPR001254">
    <property type="entry name" value="Trypsin_dom"/>
</dbReference>
<organism evidence="5 6">
    <name type="scientific">Platysternon megacephalum</name>
    <name type="common">big-headed turtle</name>
    <dbReference type="NCBI Taxonomy" id="55544"/>
    <lineage>
        <taxon>Eukaryota</taxon>
        <taxon>Metazoa</taxon>
        <taxon>Chordata</taxon>
        <taxon>Craniata</taxon>
        <taxon>Vertebrata</taxon>
        <taxon>Euteleostomi</taxon>
        <taxon>Archelosauria</taxon>
        <taxon>Testudinata</taxon>
        <taxon>Testudines</taxon>
        <taxon>Cryptodira</taxon>
        <taxon>Durocryptodira</taxon>
        <taxon>Testudinoidea</taxon>
        <taxon>Platysternidae</taxon>
        <taxon>Platysternon</taxon>
    </lineage>
</organism>
<dbReference type="GO" id="GO:0016757">
    <property type="term" value="F:glycosyltransferase activity"/>
    <property type="evidence" value="ECO:0007669"/>
    <property type="project" value="UniProtKB-KW"/>
</dbReference>
<dbReference type="InterPro" id="IPR043504">
    <property type="entry name" value="Peptidase_S1_PA_chymotrypsin"/>
</dbReference>
<dbReference type="GO" id="GO:0006508">
    <property type="term" value="P:proteolysis"/>
    <property type="evidence" value="ECO:0007669"/>
    <property type="project" value="InterPro"/>
</dbReference>
<keyword evidence="2" id="KW-1015">Disulfide bond</keyword>
<dbReference type="EMBL" id="QXTE01013253">
    <property type="protein sequence ID" value="TFJ95152.1"/>
    <property type="molecule type" value="Genomic_DNA"/>
</dbReference>
<dbReference type="STRING" id="55544.A0A4D9DJG3"/>
<feature type="chain" id="PRO_5020029566" evidence="3">
    <location>
        <begin position="35"/>
        <end position="247"/>
    </location>
</feature>
<evidence type="ECO:0000256" key="2">
    <source>
        <dbReference type="ARBA" id="ARBA00023157"/>
    </source>
</evidence>
<feature type="signal peptide" evidence="3">
    <location>
        <begin position="1"/>
        <end position="34"/>
    </location>
</feature>
<dbReference type="PANTHER" id="PTHR24276">
    <property type="entry name" value="POLYSERASE-RELATED"/>
    <property type="match status" value="1"/>
</dbReference>
<keyword evidence="5" id="KW-0328">Glycosyltransferase</keyword>
<evidence type="ECO:0000256" key="3">
    <source>
        <dbReference type="SAM" id="SignalP"/>
    </source>
</evidence>
<reference evidence="5 6" key="2">
    <citation type="submission" date="2019-04" db="EMBL/GenBank/DDBJ databases">
        <title>The genome sequence of big-headed turtle.</title>
        <authorList>
            <person name="Gong S."/>
        </authorList>
    </citation>
    <scope>NUCLEOTIDE SEQUENCE [LARGE SCALE GENOMIC DNA]</scope>
    <source>
        <strain evidence="5">DO16091913</strain>
        <tissue evidence="5">Muscle</tissue>
    </source>
</reference>
<evidence type="ECO:0000313" key="6">
    <source>
        <dbReference type="Proteomes" id="UP000297703"/>
    </source>
</evidence>
<keyword evidence="5" id="KW-0808">Transferase</keyword>
<dbReference type="OrthoDB" id="8440699at2759"/>
<keyword evidence="6" id="KW-1185">Reference proteome</keyword>
<dbReference type="InterPro" id="IPR050430">
    <property type="entry name" value="Peptidase_S1"/>
</dbReference>
<dbReference type="AlphaFoldDB" id="A0A4D9DJG3"/>
<keyword evidence="3" id="KW-0732">Signal</keyword>
<dbReference type="GO" id="GO:0004252">
    <property type="term" value="F:serine-type endopeptidase activity"/>
    <property type="evidence" value="ECO:0007669"/>
    <property type="project" value="InterPro"/>
</dbReference>
<dbReference type="Gene3D" id="2.40.10.10">
    <property type="entry name" value="Trypsin-like serine proteases"/>
    <property type="match status" value="1"/>
</dbReference>
<accession>A0A4D9DJG3</accession>
<dbReference type="PANTHER" id="PTHR24276:SF98">
    <property type="entry name" value="FI18310P1-RELATED"/>
    <property type="match status" value="1"/>
</dbReference>
<dbReference type="Pfam" id="PF00089">
    <property type="entry name" value="Trypsin"/>
    <property type="match status" value="1"/>
</dbReference>
<evidence type="ECO:0000259" key="4">
    <source>
        <dbReference type="PROSITE" id="PS50240"/>
    </source>
</evidence>
<dbReference type="InterPro" id="IPR009003">
    <property type="entry name" value="Peptidase_S1_PA"/>
</dbReference>
<dbReference type="SMART" id="SM00020">
    <property type="entry name" value="Tryp_SPc"/>
    <property type="match status" value="1"/>
</dbReference>
<protein>
    <submittedName>
        <fullName evidence="5">Adenine phosphoribosyltransferase</fullName>
    </submittedName>
</protein>
<dbReference type="PRINTS" id="PR00722">
    <property type="entry name" value="CHYMOTRYPSIN"/>
</dbReference>
<comment type="caution">
    <text evidence="5">The sequence shown here is derived from an EMBL/GenBank/DDBJ whole genome shotgun (WGS) entry which is preliminary data.</text>
</comment>